<organism evidence="1 2">
    <name type="scientific">Roseateles toxinivorans</name>
    <dbReference type="NCBI Taxonomy" id="270368"/>
    <lineage>
        <taxon>Bacteria</taxon>
        <taxon>Pseudomonadati</taxon>
        <taxon>Pseudomonadota</taxon>
        <taxon>Betaproteobacteria</taxon>
        <taxon>Burkholderiales</taxon>
        <taxon>Sphaerotilaceae</taxon>
        <taxon>Roseateles</taxon>
    </lineage>
</organism>
<dbReference type="GO" id="GO:0006260">
    <property type="term" value="P:DNA replication"/>
    <property type="evidence" value="ECO:0007669"/>
    <property type="project" value="InterPro"/>
</dbReference>
<dbReference type="AlphaFoldDB" id="A0A4R6QSR3"/>
<dbReference type="PANTHER" id="PTHR38767:SF1">
    <property type="entry name" value="DNA POLYMERASE III SUBUNIT CHI"/>
    <property type="match status" value="1"/>
</dbReference>
<dbReference type="GO" id="GO:0003887">
    <property type="term" value="F:DNA-directed DNA polymerase activity"/>
    <property type="evidence" value="ECO:0007669"/>
    <property type="project" value="InterPro"/>
</dbReference>
<dbReference type="RefSeq" id="WP_133699199.1">
    <property type="nucleotide sequence ID" value="NZ_SNXS01000001.1"/>
</dbReference>
<gene>
    <name evidence="1" type="ORF">DES47_101647</name>
</gene>
<evidence type="ECO:0000313" key="1">
    <source>
        <dbReference type="EMBL" id="TDP74584.1"/>
    </source>
</evidence>
<dbReference type="GO" id="GO:0003677">
    <property type="term" value="F:DNA binding"/>
    <property type="evidence" value="ECO:0007669"/>
    <property type="project" value="InterPro"/>
</dbReference>
<dbReference type="InterPro" id="IPR036768">
    <property type="entry name" value="PolIII_chi_sf"/>
</dbReference>
<dbReference type="GO" id="GO:0032298">
    <property type="term" value="P:positive regulation of DNA-templated DNA replication initiation"/>
    <property type="evidence" value="ECO:0007669"/>
    <property type="project" value="TreeGrafter"/>
</dbReference>
<reference evidence="1 2" key="1">
    <citation type="submission" date="2019-03" db="EMBL/GenBank/DDBJ databases">
        <title>Genomic Encyclopedia of Type Strains, Phase IV (KMG-IV): sequencing the most valuable type-strain genomes for metagenomic binning, comparative biology and taxonomic classification.</title>
        <authorList>
            <person name="Goeker M."/>
        </authorList>
    </citation>
    <scope>NUCLEOTIDE SEQUENCE [LARGE SCALE GENOMIC DNA]</scope>
    <source>
        <strain evidence="1 2">DSM 16998</strain>
    </source>
</reference>
<dbReference type="Proteomes" id="UP000295361">
    <property type="component" value="Unassembled WGS sequence"/>
</dbReference>
<dbReference type="Gene3D" id="3.40.50.10110">
    <property type="entry name" value="DNA polymerase III subunit chi"/>
    <property type="match status" value="1"/>
</dbReference>
<sequence length="145" mass="16014">MTEVSFYTGVSGRIDYACRLLRKAVLQGAKVTVCAPAPVLDRLDKALWTFEATEFVPHLRWGPDKGQALTPAMQATPVWLVEQADLAPHHDVLLNLGDELVPGFEAFDRVLEVVSTDAMDASGGRGRFKQYRSQGLNVKHHEVKA</sequence>
<dbReference type="FunCoup" id="A0A4R6QSR3">
    <property type="interactions" value="110"/>
</dbReference>
<dbReference type="EMBL" id="SNXS01000001">
    <property type="protein sequence ID" value="TDP74584.1"/>
    <property type="molecule type" value="Genomic_DNA"/>
</dbReference>
<proteinExistence type="predicted"/>
<dbReference type="InParanoid" id="A0A4R6QSR3"/>
<accession>A0A4R6QSR3</accession>
<dbReference type="InterPro" id="IPR007459">
    <property type="entry name" value="DNA_pol3_chi"/>
</dbReference>
<comment type="caution">
    <text evidence="1">The sequence shown here is derived from an EMBL/GenBank/DDBJ whole genome shotgun (WGS) entry which is preliminary data.</text>
</comment>
<keyword evidence="2" id="KW-1185">Reference proteome</keyword>
<dbReference type="SUPFAM" id="SSF102400">
    <property type="entry name" value="DNA polymerase III chi subunit"/>
    <property type="match status" value="1"/>
</dbReference>
<protein>
    <submittedName>
        <fullName evidence="1">DNA polymerase III chi subunit</fullName>
    </submittedName>
</protein>
<dbReference type="PANTHER" id="PTHR38767">
    <property type="entry name" value="DNA POLYMERASE III SUBUNIT CHI"/>
    <property type="match status" value="1"/>
</dbReference>
<name>A0A4R6QSR3_9BURK</name>
<evidence type="ECO:0000313" key="2">
    <source>
        <dbReference type="Proteomes" id="UP000295361"/>
    </source>
</evidence>
<dbReference type="Pfam" id="PF04364">
    <property type="entry name" value="DNA_pol3_chi"/>
    <property type="match status" value="1"/>
</dbReference>
<dbReference type="OrthoDB" id="5297568at2"/>